<evidence type="ECO:0000313" key="3">
    <source>
        <dbReference type="Proteomes" id="UP000811246"/>
    </source>
</evidence>
<comment type="caution">
    <text evidence="2">The sequence shown here is derived from an EMBL/GenBank/DDBJ whole genome shotgun (WGS) entry which is preliminary data.</text>
</comment>
<dbReference type="InterPro" id="IPR052929">
    <property type="entry name" value="RNase_H-like_EbsB-rel"/>
</dbReference>
<name>A0A922DMY3_CARIL</name>
<gene>
    <name evidence="2" type="ORF">I3842_11G068200</name>
</gene>
<organism evidence="2 3">
    <name type="scientific">Carya illinoinensis</name>
    <name type="common">Pecan</name>
    <dbReference type="NCBI Taxonomy" id="32201"/>
    <lineage>
        <taxon>Eukaryota</taxon>
        <taxon>Viridiplantae</taxon>
        <taxon>Streptophyta</taxon>
        <taxon>Embryophyta</taxon>
        <taxon>Tracheophyta</taxon>
        <taxon>Spermatophyta</taxon>
        <taxon>Magnoliopsida</taxon>
        <taxon>eudicotyledons</taxon>
        <taxon>Gunneridae</taxon>
        <taxon>Pentapetalae</taxon>
        <taxon>rosids</taxon>
        <taxon>fabids</taxon>
        <taxon>Fagales</taxon>
        <taxon>Juglandaceae</taxon>
        <taxon>Carya</taxon>
    </lineage>
</organism>
<evidence type="ECO:0000259" key="1">
    <source>
        <dbReference type="Pfam" id="PF13966"/>
    </source>
</evidence>
<dbReference type="Pfam" id="PF13966">
    <property type="entry name" value="zf-RVT"/>
    <property type="match status" value="1"/>
</dbReference>
<dbReference type="EMBL" id="CM031835">
    <property type="protein sequence ID" value="KAG6687379.1"/>
    <property type="molecule type" value="Genomic_DNA"/>
</dbReference>
<reference evidence="2" key="1">
    <citation type="submission" date="2021-01" db="EMBL/GenBank/DDBJ databases">
        <authorList>
            <person name="Lovell J.T."/>
            <person name="Bentley N."/>
            <person name="Bhattarai G."/>
            <person name="Jenkins J.W."/>
            <person name="Sreedasyam A."/>
            <person name="Alarcon Y."/>
            <person name="Bock C."/>
            <person name="Boston L."/>
            <person name="Carlson J."/>
            <person name="Cervantes K."/>
            <person name="Clermont K."/>
            <person name="Krom N."/>
            <person name="Kubenka K."/>
            <person name="Mamidi S."/>
            <person name="Mattison C."/>
            <person name="Monteros M."/>
            <person name="Pisani C."/>
            <person name="Plott C."/>
            <person name="Rajasekar S."/>
            <person name="Rhein H.S."/>
            <person name="Rohla C."/>
            <person name="Song M."/>
            <person name="Hilaire R.S."/>
            <person name="Shu S."/>
            <person name="Wells L."/>
            <person name="Wang X."/>
            <person name="Webber J."/>
            <person name="Heerema R.J."/>
            <person name="Klein P."/>
            <person name="Conner P."/>
            <person name="Grauke L."/>
            <person name="Grimwood J."/>
            <person name="Schmutz J."/>
            <person name="Randall J.J."/>
        </authorList>
    </citation>
    <scope>NUCLEOTIDE SEQUENCE</scope>
    <source>
        <tissue evidence="2">Leaf</tissue>
    </source>
</reference>
<proteinExistence type="predicted"/>
<dbReference type="PANTHER" id="PTHR47074:SF48">
    <property type="entry name" value="POLYNUCLEOTIDYL TRANSFERASE, RIBONUCLEASE H-LIKE SUPERFAMILY PROTEIN"/>
    <property type="match status" value="1"/>
</dbReference>
<accession>A0A922DMY3</accession>
<feature type="domain" description="Reverse transcriptase zinc-binding" evidence="1">
    <location>
        <begin position="165"/>
        <end position="257"/>
    </location>
</feature>
<dbReference type="Proteomes" id="UP000811246">
    <property type="component" value="Chromosome 11"/>
</dbReference>
<evidence type="ECO:0000313" key="2">
    <source>
        <dbReference type="EMBL" id="KAG6687379.1"/>
    </source>
</evidence>
<dbReference type="InterPro" id="IPR044730">
    <property type="entry name" value="RNase_H-like_dom_plant"/>
</dbReference>
<dbReference type="InterPro" id="IPR026960">
    <property type="entry name" value="RVT-Znf"/>
</dbReference>
<dbReference type="CDD" id="cd06222">
    <property type="entry name" value="RNase_H_like"/>
    <property type="match status" value="1"/>
</dbReference>
<protein>
    <recommendedName>
        <fullName evidence="1">Reverse transcriptase zinc-binding domain-containing protein</fullName>
    </recommendedName>
</protein>
<sequence>MEHMVTIGQSHPLSEEEAHVPIWVELMEVDSKGTLAVKGFLESSLGSETISFQSPSWFLVPSFLAAKYVLEEGLLWRVGNGKHIRIWTDKWVPRPSSYMIQSPVSILDKEASVDQLINPQTMQWNLGLIHSIFSEEEANLICKMPISPCRSRDILSWRCSSNGKFSVKSAYHLQSSIRENGKGQPSNSNMVSKVWERLWSIGVPNGTKSFLWRAAKESLPTNLNLLKRKVVTSPLCPICLSEEETVSHALWSCKSAQDKMSSTAESFKELLESMLEKLPSEVLCEMAVTIKLLWYRRNNLVFEDIFSSPANLSKRIQAELSIIRLGGEQGAVKQPRQVLSPQSWTPPPLGMLKANWDAANDKINSRVGIGVVIKDSKGLTIATLWACIAMHPDPILGEAAAALRATSLCAELGLAHIVLEEAEERWSSVGLMARDIRLILSKFRSWSIRHVPRRCSWSSQARSVSSK</sequence>
<dbReference type="PANTHER" id="PTHR47074">
    <property type="entry name" value="BNAC02G40300D PROTEIN"/>
    <property type="match status" value="1"/>
</dbReference>
<dbReference type="AlphaFoldDB" id="A0A922DMY3"/>